<dbReference type="InterPro" id="IPR011991">
    <property type="entry name" value="ArsR-like_HTH"/>
</dbReference>
<evidence type="ECO:0000256" key="3">
    <source>
        <dbReference type="ARBA" id="ARBA00023163"/>
    </source>
</evidence>
<dbReference type="InterPro" id="IPR000485">
    <property type="entry name" value="AsnC-type_HTH_dom"/>
</dbReference>
<dbReference type="RefSeq" id="WP_130500077.1">
    <property type="nucleotide sequence ID" value="NZ_SHMP01000004.1"/>
</dbReference>
<keyword evidence="2" id="KW-0238">DNA-binding</keyword>
<dbReference type="CDD" id="cd00090">
    <property type="entry name" value="HTH_ARSR"/>
    <property type="match status" value="1"/>
</dbReference>
<dbReference type="EMBL" id="SHMP01000004">
    <property type="protein sequence ID" value="RZV10586.1"/>
    <property type="molecule type" value="Genomic_DNA"/>
</dbReference>
<protein>
    <submittedName>
        <fullName evidence="5">AsnC family transcriptional regulator</fullName>
    </submittedName>
</protein>
<keyword evidence="1" id="KW-0805">Transcription regulation</keyword>
<dbReference type="Proteomes" id="UP000291097">
    <property type="component" value="Unassembled WGS sequence"/>
</dbReference>
<evidence type="ECO:0000313" key="6">
    <source>
        <dbReference type="Proteomes" id="UP000291097"/>
    </source>
</evidence>
<feature type="domain" description="HTH asnC-type" evidence="4">
    <location>
        <begin position="10"/>
        <end position="64"/>
    </location>
</feature>
<dbReference type="OrthoDB" id="6995at2157"/>
<evidence type="ECO:0000256" key="1">
    <source>
        <dbReference type="ARBA" id="ARBA00023015"/>
    </source>
</evidence>
<keyword evidence="3" id="KW-0804">Transcription</keyword>
<dbReference type="PRINTS" id="PR00033">
    <property type="entry name" value="HTHASNC"/>
</dbReference>
<sequence>MTYEHLDADLVNELLGDGRASLRSLAEKLDVSVTTVSNHLSDLEDEGVIEGYTPQVDYDALGYDVTAIMQLKAEGSALPEITQTLKDHRQMISVYEVTGDYDVIAIGKFKDTDDMNDEIKSLITDPDIKQSNTSIVLNIVSENEQFELETS</sequence>
<dbReference type="InterPro" id="IPR036388">
    <property type="entry name" value="WH-like_DNA-bd_sf"/>
</dbReference>
<reference evidence="5 6" key="1">
    <citation type="submission" date="2019-02" db="EMBL/GenBank/DDBJ databases">
        <title>Genomic Encyclopedia of Archaeal and Bacterial Type Strains, Phase II (KMG-II): from individual species to whole genera.</title>
        <authorList>
            <person name="Goeker M."/>
        </authorList>
    </citation>
    <scope>NUCLEOTIDE SEQUENCE [LARGE SCALE GENOMIC DNA]</scope>
    <source>
        <strain evidence="5 6">DSM 18328</strain>
    </source>
</reference>
<dbReference type="NCBIfam" id="NF041396">
    <property type="entry name" value="TranRegLrp_Halo"/>
    <property type="match status" value="1"/>
</dbReference>
<dbReference type="GO" id="GO:0043565">
    <property type="term" value="F:sequence-specific DNA binding"/>
    <property type="evidence" value="ECO:0007669"/>
    <property type="project" value="InterPro"/>
</dbReference>
<dbReference type="SMART" id="SM00344">
    <property type="entry name" value="HTH_ASNC"/>
    <property type="match status" value="1"/>
</dbReference>
<evidence type="ECO:0000259" key="4">
    <source>
        <dbReference type="PROSITE" id="PS50956"/>
    </source>
</evidence>
<dbReference type="InterPro" id="IPR019888">
    <property type="entry name" value="Tscrpt_reg_AsnC-like"/>
</dbReference>
<dbReference type="Gene3D" id="1.10.10.10">
    <property type="entry name" value="Winged helix-like DNA-binding domain superfamily/Winged helix DNA-binding domain"/>
    <property type="match status" value="1"/>
</dbReference>
<name>A0A482Y7S1_9EURY</name>
<evidence type="ECO:0000256" key="2">
    <source>
        <dbReference type="ARBA" id="ARBA00023125"/>
    </source>
</evidence>
<dbReference type="InterPro" id="IPR053535">
    <property type="entry name" value="HTH_trans_regulator_Lrp"/>
</dbReference>
<evidence type="ECO:0000313" key="5">
    <source>
        <dbReference type="EMBL" id="RZV10586.1"/>
    </source>
</evidence>
<dbReference type="SUPFAM" id="SSF54909">
    <property type="entry name" value="Dimeric alpha+beta barrel"/>
    <property type="match status" value="1"/>
</dbReference>
<dbReference type="SUPFAM" id="SSF46785">
    <property type="entry name" value="Winged helix' DNA-binding domain"/>
    <property type="match status" value="1"/>
</dbReference>
<dbReference type="GO" id="GO:0005829">
    <property type="term" value="C:cytosol"/>
    <property type="evidence" value="ECO:0007669"/>
    <property type="project" value="TreeGrafter"/>
</dbReference>
<dbReference type="InterPro" id="IPR036390">
    <property type="entry name" value="WH_DNA-bd_sf"/>
</dbReference>
<dbReference type="Gene3D" id="3.30.70.920">
    <property type="match status" value="1"/>
</dbReference>
<organism evidence="5 6">
    <name type="scientific">Natrinema hispanicum</name>
    <dbReference type="NCBI Taxonomy" id="392421"/>
    <lineage>
        <taxon>Archaea</taxon>
        <taxon>Methanobacteriati</taxon>
        <taxon>Methanobacteriota</taxon>
        <taxon>Stenosarchaea group</taxon>
        <taxon>Halobacteria</taxon>
        <taxon>Halobacteriales</taxon>
        <taxon>Natrialbaceae</taxon>
        <taxon>Natrinema</taxon>
    </lineage>
</organism>
<dbReference type="AlphaFoldDB" id="A0A482Y7S1"/>
<dbReference type="PROSITE" id="PS50956">
    <property type="entry name" value="HTH_ASNC_2"/>
    <property type="match status" value="1"/>
</dbReference>
<dbReference type="InterPro" id="IPR011008">
    <property type="entry name" value="Dimeric_a/b-barrel"/>
</dbReference>
<proteinExistence type="predicted"/>
<dbReference type="PANTHER" id="PTHR30154">
    <property type="entry name" value="LEUCINE-RESPONSIVE REGULATORY PROTEIN"/>
    <property type="match status" value="1"/>
</dbReference>
<dbReference type="InterPro" id="IPR019887">
    <property type="entry name" value="Tscrpt_reg_AsnC/Lrp_C"/>
</dbReference>
<dbReference type="Pfam" id="PF01037">
    <property type="entry name" value="AsnC_trans_reg"/>
    <property type="match status" value="1"/>
</dbReference>
<dbReference type="Pfam" id="PF13412">
    <property type="entry name" value="HTH_24"/>
    <property type="match status" value="1"/>
</dbReference>
<dbReference type="PANTHER" id="PTHR30154:SF34">
    <property type="entry name" value="TRANSCRIPTIONAL REGULATOR AZLB"/>
    <property type="match status" value="1"/>
</dbReference>
<accession>A0A482Y7S1</accession>
<dbReference type="GO" id="GO:0043200">
    <property type="term" value="P:response to amino acid"/>
    <property type="evidence" value="ECO:0007669"/>
    <property type="project" value="TreeGrafter"/>
</dbReference>
<gene>
    <name evidence="5" type="ORF">BDK88_1755</name>
</gene>
<comment type="caution">
    <text evidence="5">The sequence shown here is derived from an EMBL/GenBank/DDBJ whole genome shotgun (WGS) entry which is preliminary data.</text>
</comment>